<dbReference type="AlphaFoldDB" id="A0A0R1S2S6"/>
<dbReference type="Proteomes" id="UP000052013">
    <property type="component" value="Unassembled WGS sequence"/>
</dbReference>
<dbReference type="InterPro" id="IPR010488">
    <property type="entry name" value="Zeta_toxin_domain"/>
</dbReference>
<accession>A0A0R1S2S6</accession>
<dbReference type="GO" id="GO:0005524">
    <property type="term" value="F:ATP binding"/>
    <property type="evidence" value="ECO:0007669"/>
    <property type="project" value="UniProtKB-KW"/>
</dbReference>
<dbReference type="EMBL" id="AZEY01000105">
    <property type="protein sequence ID" value="KRL62846.1"/>
    <property type="molecule type" value="Genomic_DNA"/>
</dbReference>
<evidence type="ECO:0000256" key="7">
    <source>
        <dbReference type="ARBA" id="ARBA00048178"/>
    </source>
</evidence>
<keyword evidence="5" id="KW-0067">ATP-binding</keyword>
<comment type="catalytic activity">
    <reaction evidence="7">
        <text>UDP-N-acetyl-alpha-D-glucosamine + ATP = UDP-N-acetyl-alpha-D-glucosamine 3'-phosphate + ADP + H(+)</text>
        <dbReference type="Rhea" id="RHEA:32671"/>
        <dbReference type="ChEBI" id="CHEBI:15378"/>
        <dbReference type="ChEBI" id="CHEBI:30616"/>
        <dbReference type="ChEBI" id="CHEBI:57705"/>
        <dbReference type="ChEBI" id="CHEBI:64353"/>
        <dbReference type="ChEBI" id="CHEBI:456216"/>
        <dbReference type="EC" id="2.7.1.176"/>
    </reaction>
</comment>
<evidence type="ECO:0000313" key="9">
    <source>
        <dbReference type="EMBL" id="KRL62846.1"/>
    </source>
</evidence>
<reference evidence="9 10" key="1">
    <citation type="journal article" date="2015" name="Genome Announc.">
        <title>Expanding the biotechnology potential of lactobacilli through comparative genomics of 213 strains and associated genera.</title>
        <authorList>
            <person name="Sun Z."/>
            <person name="Harris H.M."/>
            <person name="McCann A."/>
            <person name="Guo C."/>
            <person name="Argimon S."/>
            <person name="Zhang W."/>
            <person name="Yang X."/>
            <person name="Jeffery I.B."/>
            <person name="Cooney J.C."/>
            <person name="Kagawa T.F."/>
            <person name="Liu W."/>
            <person name="Song Y."/>
            <person name="Salvetti E."/>
            <person name="Wrobel A."/>
            <person name="Rasinkangas P."/>
            <person name="Parkhill J."/>
            <person name="Rea M.C."/>
            <person name="O'Sullivan O."/>
            <person name="Ritari J."/>
            <person name="Douillard F.P."/>
            <person name="Paul Ross R."/>
            <person name="Yang R."/>
            <person name="Briner A.E."/>
            <person name="Felis G.E."/>
            <person name="de Vos W.M."/>
            <person name="Barrangou R."/>
            <person name="Klaenhammer T.R."/>
            <person name="Caufield P.W."/>
            <person name="Cui Y."/>
            <person name="Zhang H."/>
            <person name="O'Toole P.W."/>
        </authorList>
    </citation>
    <scope>NUCLEOTIDE SEQUENCE [LARGE SCALE GENOMIC DNA]</scope>
    <source>
        <strain evidence="9 10">DSM 14421</strain>
    </source>
</reference>
<dbReference type="STRING" id="1423739.FC85_GL001713"/>
<protein>
    <recommendedName>
        <fullName evidence="6">UDP-N-acetylglucosamine kinase</fullName>
        <ecNumber evidence="2">2.7.1.176</ecNumber>
    </recommendedName>
    <alternativeName>
        <fullName evidence="6">UDP-N-acetylglucosamine kinase</fullName>
    </alternativeName>
</protein>
<evidence type="ECO:0000313" key="10">
    <source>
        <dbReference type="Proteomes" id="UP000052013"/>
    </source>
</evidence>
<keyword evidence="3" id="KW-1277">Toxin-antitoxin system</keyword>
<comment type="similarity">
    <text evidence="1">Belongs to the zeta toxin family.</text>
</comment>
<evidence type="ECO:0000256" key="5">
    <source>
        <dbReference type="ARBA" id="ARBA00022840"/>
    </source>
</evidence>
<proteinExistence type="inferred from homology"/>
<comment type="caution">
    <text evidence="9">The sequence shown here is derived from an EMBL/GenBank/DDBJ whole genome shotgun (WGS) entry which is preliminary data.</text>
</comment>
<evidence type="ECO:0000256" key="4">
    <source>
        <dbReference type="ARBA" id="ARBA00022741"/>
    </source>
</evidence>
<gene>
    <name evidence="9" type="ORF">FC85_GL001713</name>
</gene>
<evidence type="ECO:0000256" key="3">
    <source>
        <dbReference type="ARBA" id="ARBA00022649"/>
    </source>
</evidence>
<feature type="domain" description="Zeta toxin" evidence="8">
    <location>
        <begin position="3"/>
        <end position="49"/>
    </location>
</feature>
<evidence type="ECO:0000256" key="6">
    <source>
        <dbReference type="ARBA" id="ARBA00032897"/>
    </source>
</evidence>
<organism evidence="9 10">
    <name type="scientific">Lentilactobacillus diolivorans DSM 14421</name>
    <dbReference type="NCBI Taxonomy" id="1423739"/>
    <lineage>
        <taxon>Bacteria</taxon>
        <taxon>Bacillati</taxon>
        <taxon>Bacillota</taxon>
        <taxon>Bacilli</taxon>
        <taxon>Lactobacillales</taxon>
        <taxon>Lactobacillaceae</taxon>
        <taxon>Lentilactobacillus</taxon>
    </lineage>
</organism>
<dbReference type="EC" id="2.7.1.176" evidence="2"/>
<dbReference type="InterPro" id="IPR027417">
    <property type="entry name" value="P-loop_NTPase"/>
</dbReference>
<evidence type="ECO:0000256" key="2">
    <source>
        <dbReference type="ARBA" id="ARBA00011963"/>
    </source>
</evidence>
<keyword evidence="4" id="KW-0547">Nucleotide-binding</keyword>
<dbReference type="NCBIfam" id="NF005255">
    <property type="entry name" value="PRK06762.2-2"/>
    <property type="match status" value="1"/>
</dbReference>
<dbReference type="RefSeq" id="WP_057866020.1">
    <property type="nucleotide sequence ID" value="NZ_AZEY01000105.1"/>
</dbReference>
<name>A0A0R1S2S6_9LACO</name>
<evidence type="ECO:0000259" key="8">
    <source>
        <dbReference type="Pfam" id="PF06414"/>
    </source>
</evidence>
<dbReference type="Pfam" id="PF06414">
    <property type="entry name" value="Zeta_toxin"/>
    <property type="match status" value="1"/>
</dbReference>
<sequence>MVPILILIRGNSASGKTVLAKKLQAHFGYQNCLLLQQDVLRRNLLHANDHPGTPAISLIESLVTWGQNHYPIIILEGILRKDVYGQMLEQISQQFGHHAFIYYLNISFEQTLKHNAKKPQPFSSKLLEKWWLPNDYLSPDDRLLVNGNTDIFLKKIISDINDL</sequence>
<dbReference type="PATRIC" id="fig|1423739.3.peg.1794"/>
<dbReference type="GO" id="GO:0016301">
    <property type="term" value="F:kinase activity"/>
    <property type="evidence" value="ECO:0007669"/>
    <property type="project" value="InterPro"/>
</dbReference>
<dbReference type="SUPFAM" id="SSF52540">
    <property type="entry name" value="P-loop containing nucleoside triphosphate hydrolases"/>
    <property type="match status" value="1"/>
</dbReference>
<evidence type="ECO:0000256" key="1">
    <source>
        <dbReference type="ARBA" id="ARBA00009104"/>
    </source>
</evidence>
<dbReference type="Gene3D" id="3.40.50.300">
    <property type="entry name" value="P-loop containing nucleotide triphosphate hydrolases"/>
    <property type="match status" value="1"/>
</dbReference>